<evidence type="ECO:0000313" key="2">
    <source>
        <dbReference type="Proteomes" id="UP001596119"/>
    </source>
</evidence>
<accession>A0ABW1I273</accession>
<proteinExistence type="predicted"/>
<sequence length="103" mass="11398">MTAPRSYAFRTQLWLWEARRQDSWTFVSLPPEIAEEIREQAPPAAGFGSVPVAVRLGATSWRTSIFPDSARGTYVLPVKKAVRRAEGLAEGTVAAVELEVRDP</sequence>
<keyword evidence="2" id="KW-1185">Reference proteome</keyword>
<protein>
    <submittedName>
        <fullName evidence="1">DUF1905 domain-containing protein</fullName>
    </submittedName>
</protein>
<dbReference type="SUPFAM" id="SSF141694">
    <property type="entry name" value="AF2212/PG0164-like"/>
    <property type="match status" value="1"/>
</dbReference>
<dbReference type="EMBL" id="JBHSQK010000010">
    <property type="protein sequence ID" value="MFC5947722.1"/>
    <property type="molecule type" value="Genomic_DNA"/>
</dbReference>
<reference evidence="2" key="1">
    <citation type="journal article" date="2019" name="Int. J. Syst. Evol. Microbiol.">
        <title>The Global Catalogue of Microorganisms (GCM) 10K type strain sequencing project: providing services to taxonomists for standard genome sequencing and annotation.</title>
        <authorList>
            <consortium name="The Broad Institute Genomics Platform"/>
            <consortium name="The Broad Institute Genome Sequencing Center for Infectious Disease"/>
            <person name="Wu L."/>
            <person name="Ma J."/>
        </authorList>
    </citation>
    <scope>NUCLEOTIDE SEQUENCE [LARGE SCALE GENOMIC DNA]</scope>
    <source>
        <strain evidence="2">CGMCC 4.7397</strain>
    </source>
</reference>
<dbReference type="Pfam" id="PF08922">
    <property type="entry name" value="DUF1905"/>
    <property type="match status" value="1"/>
</dbReference>
<dbReference type="Gene3D" id="2.40.30.100">
    <property type="entry name" value="AF2212/PG0164-like"/>
    <property type="match status" value="1"/>
</dbReference>
<name>A0ABW1I273_9PSEU</name>
<gene>
    <name evidence="1" type="ORF">ACFQH9_05485</name>
</gene>
<dbReference type="InterPro" id="IPR015018">
    <property type="entry name" value="DUF1905"/>
</dbReference>
<organism evidence="1 2">
    <name type="scientific">Pseudonocardia lutea</name>
    <dbReference type="NCBI Taxonomy" id="2172015"/>
    <lineage>
        <taxon>Bacteria</taxon>
        <taxon>Bacillati</taxon>
        <taxon>Actinomycetota</taxon>
        <taxon>Actinomycetes</taxon>
        <taxon>Pseudonocardiales</taxon>
        <taxon>Pseudonocardiaceae</taxon>
        <taxon>Pseudonocardia</taxon>
    </lineage>
</organism>
<dbReference type="InterPro" id="IPR037079">
    <property type="entry name" value="AF2212/PG0164-like_sf"/>
</dbReference>
<evidence type="ECO:0000313" key="1">
    <source>
        <dbReference type="EMBL" id="MFC5947722.1"/>
    </source>
</evidence>
<dbReference type="RefSeq" id="WP_379564787.1">
    <property type="nucleotide sequence ID" value="NZ_JBHSQK010000010.1"/>
</dbReference>
<dbReference type="Proteomes" id="UP001596119">
    <property type="component" value="Unassembled WGS sequence"/>
</dbReference>
<comment type="caution">
    <text evidence="1">The sequence shown here is derived from an EMBL/GenBank/DDBJ whole genome shotgun (WGS) entry which is preliminary data.</text>
</comment>